<protein>
    <submittedName>
        <fullName evidence="2">Uncharacterized protein</fullName>
    </submittedName>
</protein>
<dbReference type="AlphaFoldDB" id="A0A0G2HQI7"/>
<proteinExistence type="predicted"/>
<feature type="compositionally biased region" description="Acidic residues" evidence="1">
    <location>
        <begin position="29"/>
        <end position="39"/>
    </location>
</feature>
<evidence type="ECO:0000313" key="3">
    <source>
        <dbReference type="Proteomes" id="UP000034164"/>
    </source>
</evidence>
<reference evidence="3" key="1">
    <citation type="journal article" date="2015" name="PLoS Genet.">
        <title>The dynamic genome and transcriptome of the human fungal pathogen Blastomyces and close relative Emmonsia.</title>
        <authorList>
            <person name="Munoz J.F."/>
            <person name="Gauthier G.M."/>
            <person name="Desjardins C.A."/>
            <person name="Gallo J.E."/>
            <person name="Holder J."/>
            <person name="Sullivan T.D."/>
            <person name="Marty A.J."/>
            <person name="Carmen J.C."/>
            <person name="Chen Z."/>
            <person name="Ding L."/>
            <person name="Gujja S."/>
            <person name="Magrini V."/>
            <person name="Misas E."/>
            <person name="Mitreva M."/>
            <person name="Priest M."/>
            <person name="Saif S."/>
            <person name="Whiston E.A."/>
            <person name="Young S."/>
            <person name="Zeng Q."/>
            <person name="Goldman W.E."/>
            <person name="Mardis E.R."/>
            <person name="Taylor J.W."/>
            <person name="McEwen J.G."/>
            <person name="Clay O.K."/>
            <person name="Klein B.S."/>
            <person name="Cuomo C.A."/>
        </authorList>
    </citation>
    <scope>NUCLEOTIDE SEQUENCE [LARGE SCALE GENOMIC DNA]</scope>
    <source>
        <strain evidence="3">UAMH 3008</strain>
    </source>
</reference>
<dbReference type="Proteomes" id="UP000034164">
    <property type="component" value="Unassembled WGS sequence"/>
</dbReference>
<organism evidence="2 3">
    <name type="scientific">[Emmonsia] crescens</name>
    <dbReference type="NCBI Taxonomy" id="73230"/>
    <lineage>
        <taxon>Eukaryota</taxon>
        <taxon>Fungi</taxon>
        <taxon>Dikarya</taxon>
        <taxon>Ascomycota</taxon>
        <taxon>Pezizomycotina</taxon>
        <taxon>Eurotiomycetes</taxon>
        <taxon>Eurotiomycetidae</taxon>
        <taxon>Onygenales</taxon>
        <taxon>Ajellomycetaceae</taxon>
        <taxon>Emergomyces</taxon>
    </lineage>
</organism>
<dbReference type="VEuPathDB" id="FungiDB:EMCG_05286"/>
<comment type="caution">
    <text evidence="2">The sequence shown here is derived from an EMBL/GenBank/DDBJ whole genome shotgun (WGS) entry which is preliminary data.</text>
</comment>
<gene>
    <name evidence="2" type="ORF">EMCG_05286</name>
</gene>
<feature type="region of interest" description="Disordered" evidence="1">
    <location>
        <begin position="29"/>
        <end position="64"/>
    </location>
</feature>
<feature type="compositionally biased region" description="Basic and acidic residues" evidence="1">
    <location>
        <begin position="40"/>
        <end position="53"/>
    </location>
</feature>
<evidence type="ECO:0000313" key="2">
    <source>
        <dbReference type="EMBL" id="KKZ59900.1"/>
    </source>
</evidence>
<evidence type="ECO:0000256" key="1">
    <source>
        <dbReference type="SAM" id="MobiDB-lite"/>
    </source>
</evidence>
<name>A0A0G2HQI7_9EURO</name>
<sequence length="64" mass="7163">MLYIDPQVFSKFNTKGEVKSVLYVVVVEEDEDDEEEEEEGYGKEAVEEVDLNRVRNPGQGPGAG</sequence>
<accession>A0A0G2HQI7</accession>
<dbReference type="EMBL" id="LCZI01001633">
    <property type="protein sequence ID" value="KKZ59900.1"/>
    <property type="molecule type" value="Genomic_DNA"/>
</dbReference>